<sequence length="54" mass="5753">MACKKAAKRGSREQELGKNPVGPSAVMMIRLHGTAIPGRYRFHGEPSSAGRTTG</sequence>
<protein>
    <submittedName>
        <fullName evidence="2">Uncharacterized protein</fullName>
    </submittedName>
</protein>
<evidence type="ECO:0000313" key="2">
    <source>
        <dbReference type="EMBL" id="KAK1566064.1"/>
    </source>
</evidence>
<proteinExistence type="predicted"/>
<reference evidence="2" key="1">
    <citation type="submission" date="2021-06" db="EMBL/GenBank/DDBJ databases">
        <title>Comparative genomics, transcriptomics and evolutionary studies reveal genomic signatures of adaptation to plant cell wall in hemibiotrophic fungi.</title>
        <authorList>
            <consortium name="DOE Joint Genome Institute"/>
            <person name="Baroncelli R."/>
            <person name="Diaz J.F."/>
            <person name="Benocci T."/>
            <person name="Peng M."/>
            <person name="Battaglia E."/>
            <person name="Haridas S."/>
            <person name="Andreopoulos W."/>
            <person name="Labutti K."/>
            <person name="Pangilinan J."/>
            <person name="Floch G.L."/>
            <person name="Makela M.R."/>
            <person name="Henrissat B."/>
            <person name="Grigoriev I.V."/>
            <person name="Crouch J.A."/>
            <person name="De Vries R.P."/>
            <person name="Sukno S.A."/>
            <person name="Thon M.R."/>
        </authorList>
    </citation>
    <scope>NUCLEOTIDE SEQUENCE</scope>
    <source>
        <strain evidence="2">CBS 125086</strain>
    </source>
</reference>
<evidence type="ECO:0000256" key="1">
    <source>
        <dbReference type="SAM" id="MobiDB-lite"/>
    </source>
</evidence>
<name>A0AAD8PKA9_9PEZI</name>
<organism evidence="2 3">
    <name type="scientific">Colletotrichum navitas</name>
    <dbReference type="NCBI Taxonomy" id="681940"/>
    <lineage>
        <taxon>Eukaryota</taxon>
        <taxon>Fungi</taxon>
        <taxon>Dikarya</taxon>
        <taxon>Ascomycota</taxon>
        <taxon>Pezizomycotina</taxon>
        <taxon>Sordariomycetes</taxon>
        <taxon>Hypocreomycetidae</taxon>
        <taxon>Glomerellales</taxon>
        <taxon>Glomerellaceae</taxon>
        <taxon>Colletotrichum</taxon>
        <taxon>Colletotrichum graminicola species complex</taxon>
    </lineage>
</organism>
<comment type="caution">
    <text evidence="2">The sequence shown here is derived from an EMBL/GenBank/DDBJ whole genome shotgun (WGS) entry which is preliminary data.</text>
</comment>
<dbReference type="EMBL" id="JAHLJV010000165">
    <property type="protein sequence ID" value="KAK1566064.1"/>
    <property type="molecule type" value="Genomic_DNA"/>
</dbReference>
<keyword evidence="3" id="KW-1185">Reference proteome</keyword>
<accession>A0AAD8PKA9</accession>
<gene>
    <name evidence="2" type="ORF">LY79DRAFT_674977</name>
</gene>
<dbReference type="RefSeq" id="XP_060407294.1">
    <property type="nucleotide sequence ID" value="XM_060564382.1"/>
</dbReference>
<dbReference type="Proteomes" id="UP001230504">
    <property type="component" value="Unassembled WGS sequence"/>
</dbReference>
<dbReference type="GeneID" id="85448622"/>
<dbReference type="AlphaFoldDB" id="A0AAD8PKA9"/>
<evidence type="ECO:0000313" key="3">
    <source>
        <dbReference type="Proteomes" id="UP001230504"/>
    </source>
</evidence>
<feature type="region of interest" description="Disordered" evidence="1">
    <location>
        <begin position="1"/>
        <end position="22"/>
    </location>
</feature>